<evidence type="ECO:0000256" key="3">
    <source>
        <dbReference type="SAM" id="SignalP"/>
    </source>
</evidence>
<feature type="signal peptide" evidence="3">
    <location>
        <begin position="1"/>
        <end position="28"/>
    </location>
</feature>
<dbReference type="PANTHER" id="PTHR30483">
    <property type="entry name" value="LEUCINE-SPECIFIC-BINDING PROTEIN"/>
    <property type="match status" value="1"/>
</dbReference>
<proteinExistence type="inferred from homology"/>
<evidence type="ECO:0000256" key="2">
    <source>
        <dbReference type="ARBA" id="ARBA00022729"/>
    </source>
</evidence>
<dbReference type="SUPFAM" id="SSF53822">
    <property type="entry name" value="Periplasmic binding protein-like I"/>
    <property type="match status" value="1"/>
</dbReference>
<dbReference type="Pfam" id="PF13458">
    <property type="entry name" value="Peripla_BP_6"/>
    <property type="match status" value="1"/>
</dbReference>
<feature type="domain" description="Leucine-binding protein" evidence="4">
    <location>
        <begin position="29"/>
        <end position="366"/>
    </location>
</feature>
<dbReference type="Proteomes" id="UP000608923">
    <property type="component" value="Unassembled WGS sequence"/>
</dbReference>
<dbReference type="EMBL" id="BMZN01000004">
    <property type="protein sequence ID" value="GHC54265.1"/>
    <property type="molecule type" value="Genomic_DNA"/>
</dbReference>
<evidence type="ECO:0000256" key="1">
    <source>
        <dbReference type="ARBA" id="ARBA00010062"/>
    </source>
</evidence>
<dbReference type="Gene3D" id="3.40.50.2300">
    <property type="match status" value="2"/>
</dbReference>
<protein>
    <submittedName>
        <fullName evidence="5">Branched-chain amino acid ABC transporter substrate-binding protein</fullName>
    </submittedName>
</protein>
<dbReference type="CDD" id="cd06333">
    <property type="entry name" value="PBP1_ABC_RPA1789-like"/>
    <property type="match status" value="1"/>
</dbReference>
<reference evidence="6" key="1">
    <citation type="journal article" date="2019" name="Int. J. Syst. Evol. Microbiol.">
        <title>The Global Catalogue of Microorganisms (GCM) 10K type strain sequencing project: providing services to taxonomists for standard genome sequencing and annotation.</title>
        <authorList>
            <consortium name="The Broad Institute Genomics Platform"/>
            <consortium name="The Broad Institute Genome Sequencing Center for Infectious Disease"/>
            <person name="Wu L."/>
            <person name="Ma J."/>
        </authorList>
    </citation>
    <scope>NUCLEOTIDE SEQUENCE [LARGE SCALE GENOMIC DNA]</scope>
    <source>
        <strain evidence="6">KCTC 42083</strain>
    </source>
</reference>
<organism evidence="5 6">
    <name type="scientific">Alcaligenes pakistanensis</name>
    <dbReference type="NCBI Taxonomy" id="1482717"/>
    <lineage>
        <taxon>Bacteria</taxon>
        <taxon>Pseudomonadati</taxon>
        <taxon>Pseudomonadota</taxon>
        <taxon>Betaproteobacteria</taxon>
        <taxon>Burkholderiales</taxon>
        <taxon>Alcaligenaceae</taxon>
        <taxon>Alcaligenes</taxon>
    </lineage>
</organism>
<evidence type="ECO:0000259" key="4">
    <source>
        <dbReference type="Pfam" id="PF13458"/>
    </source>
</evidence>
<keyword evidence="6" id="KW-1185">Reference proteome</keyword>
<gene>
    <name evidence="5" type="ORF">GCM10010096_28470</name>
</gene>
<dbReference type="InterPro" id="IPR028081">
    <property type="entry name" value="Leu-bd"/>
</dbReference>
<evidence type="ECO:0000313" key="5">
    <source>
        <dbReference type="EMBL" id="GHC54265.1"/>
    </source>
</evidence>
<dbReference type="AlphaFoldDB" id="A0A8H9IKX2"/>
<dbReference type="PANTHER" id="PTHR30483:SF38">
    <property type="entry name" value="BLR7848 PROTEIN"/>
    <property type="match status" value="1"/>
</dbReference>
<feature type="chain" id="PRO_5034049160" evidence="3">
    <location>
        <begin position="29"/>
        <end position="388"/>
    </location>
</feature>
<name>A0A8H9IKX2_9BURK</name>
<dbReference type="InterPro" id="IPR051010">
    <property type="entry name" value="BCAA_transport"/>
</dbReference>
<accession>A0A8H9IKX2</accession>
<dbReference type="InterPro" id="IPR028082">
    <property type="entry name" value="Peripla_BP_I"/>
</dbReference>
<comment type="similarity">
    <text evidence="1">Belongs to the leucine-binding protein family.</text>
</comment>
<comment type="caution">
    <text evidence="5">The sequence shown here is derived from an EMBL/GenBank/DDBJ whole genome shotgun (WGS) entry which is preliminary data.</text>
</comment>
<sequence length="388" mass="41082">MALHIMKLTRTAFALSVVLAALATPAQSQVKIGVIASATGPTAVVGLPQRNTVPLLPTKVGDLTIEYVSLDDASDPNQTVTLFKKMISEDKIDALIGPTGSPNAMGLIQFAADSGTPVLAPVGAASVVLPMTEQKKWVFKTTQNDDIIAQALVKHMVDNGVKTAGFLGFNDAYGESWLSVFKTLADANDIKIVATERYVRSDTSVTGQALKIYAAKPDVVLVAGTGAAAVLPQVTLVKQGYKGQIYQTHGAALPAFLSLGGEQVEGTILAASLMLVLPEIADSNPSKPIAQDYIQRYTERYGSAPATFGANVFDAGLLLEKAIPGAAAKAKPGTPEFRAALRDALEQTRDLVATQGVYNMSPEDHSGFDERGRELITVRNGQWHLLKP</sequence>
<evidence type="ECO:0000313" key="6">
    <source>
        <dbReference type="Proteomes" id="UP000608923"/>
    </source>
</evidence>
<keyword evidence="2 3" id="KW-0732">Signal</keyword>